<reference evidence="4" key="1">
    <citation type="submission" date="2021-01" db="EMBL/GenBank/DDBJ databases">
        <authorList>
            <person name="Corre E."/>
            <person name="Pelletier E."/>
            <person name="Niang G."/>
            <person name="Scheremetjew M."/>
            <person name="Finn R."/>
            <person name="Kale V."/>
            <person name="Holt S."/>
            <person name="Cochrane G."/>
            <person name="Meng A."/>
            <person name="Brown T."/>
            <person name="Cohen L."/>
        </authorList>
    </citation>
    <scope>NUCLEOTIDE SEQUENCE</scope>
    <source>
        <strain evidence="4">CCMP127</strain>
    </source>
</reference>
<evidence type="ECO:0000256" key="2">
    <source>
        <dbReference type="ARBA" id="ARBA00022857"/>
    </source>
</evidence>
<proteinExistence type="inferred from homology"/>
<sequence>MTSPSTLFSVAGKNVLVTGGSRGIGYMIAQGFAQAGANVVLTSRSEEACQEAAAQLKCQYIASNVSSRQGCEELAMQVGKIFDNKLHCLINNAGTSWGEPLDRKSSPKSNWGWDKVLDLNVKGMFYLTNACLPMLQAAATAEDPARIVNIGSVVGFVPQEAPTHAYDVSKAAVHQLTRKFAADFAPQHITVNAVAPGFVPSRMSAGLASWGGEPDKLAQTVPLKRLGQPDDMAGACIYFCSRAGAWVTGTVLPVDGGSVGALQLPLSSL</sequence>
<organism evidence="4">
    <name type="scientific">Amphora coffeiformis</name>
    <dbReference type="NCBI Taxonomy" id="265554"/>
    <lineage>
        <taxon>Eukaryota</taxon>
        <taxon>Sar</taxon>
        <taxon>Stramenopiles</taxon>
        <taxon>Ochrophyta</taxon>
        <taxon>Bacillariophyta</taxon>
        <taxon>Bacillariophyceae</taxon>
        <taxon>Bacillariophycidae</taxon>
        <taxon>Thalassiophysales</taxon>
        <taxon>Catenulaceae</taxon>
        <taxon>Amphora</taxon>
    </lineage>
</organism>
<evidence type="ECO:0000256" key="1">
    <source>
        <dbReference type="ARBA" id="ARBA00006484"/>
    </source>
</evidence>
<dbReference type="InterPro" id="IPR052178">
    <property type="entry name" value="Sec_Metab_Biosynth_SDR"/>
</dbReference>
<dbReference type="InterPro" id="IPR036291">
    <property type="entry name" value="NAD(P)-bd_dom_sf"/>
</dbReference>
<dbReference type="Pfam" id="PF13561">
    <property type="entry name" value="adh_short_C2"/>
    <property type="match status" value="1"/>
</dbReference>
<dbReference type="Gene3D" id="3.40.50.720">
    <property type="entry name" value="NAD(P)-binding Rossmann-like Domain"/>
    <property type="match status" value="1"/>
</dbReference>
<dbReference type="PRINTS" id="PR00080">
    <property type="entry name" value="SDRFAMILY"/>
</dbReference>
<gene>
    <name evidence="4" type="ORF">ACOF00016_LOCUS18063</name>
</gene>
<dbReference type="PANTHER" id="PTHR43618">
    <property type="entry name" value="7-ALPHA-HYDROXYSTEROID DEHYDROGENASE"/>
    <property type="match status" value="1"/>
</dbReference>
<dbReference type="SUPFAM" id="SSF51735">
    <property type="entry name" value="NAD(P)-binding Rossmann-fold domains"/>
    <property type="match status" value="1"/>
</dbReference>
<dbReference type="PRINTS" id="PR00081">
    <property type="entry name" value="GDHRDH"/>
</dbReference>
<dbReference type="PANTHER" id="PTHR43618:SF8">
    <property type="entry name" value="7ALPHA-HYDROXYSTEROID DEHYDROGENASE"/>
    <property type="match status" value="1"/>
</dbReference>
<keyword evidence="3" id="KW-0560">Oxidoreductase</keyword>
<dbReference type="FunFam" id="3.40.50.720:FF:000084">
    <property type="entry name" value="Short-chain dehydrogenase reductase"/>
    <property type="match status" value="1"/>
</dbReference>
<dbReference type="InterPro" id="IPR002347">
    <property type="entry name" value="SDR_fam"/>
</dbReference>
<dbReference type="AlphaFoldDB" id="A0A7S3LFN1"/>
<dbReference type="GO" id="GO:0016491">
    <property type="term" value="F:oxidoreductase activity"/>
    <property type="evidence" value="ECO:0007669"/>
    <property type="project" value="UniProtKB-KW"/>
</dbReference>
<evidence type="ECO:0008006" key="5">
    <source>
        <dbReference type="Google" id="ProtNLM"/>
    </source>
</evidence>
<evidence type="ECO:0000256" key="3">
    <source>
        <dbReference type="ARBA" id="ARBA00023002"/>
    </source>
</evidence>
<keyword evidence="2" id="KW-0521">NADP</keyword>
<evidence type="ECO:0000313" key="4">
    <source>
        <dbReference type="EMBL" id="CAE0421423.1"/>
    </source>
</evidence>
<comment type="similarity">
    <text evidence="1">Belongs to the short-chain dehydrogenases/reductases (SDR) family.</text>
</comment>
<accession>A0A7S3LFN1</accession>
<dbReference type="EMBL" id="HBIM01024372">
    <property type="protein sequence ID" value="CAE0421423.1"/>
    <property type="molecule type" value="Transcribed_RNA"/>
</dbReference>
<protein>
    <recommendedName>
        <fullName evidence="5">3-oxoacyl-ACP reductase</fullName>
    </recommendedName>
</protein>
<name>A0A7S3LFN1_9STRA</name>